<evidence type="ECO:0000313" key="2">
    <source>
        <dbReference type="EMBL" id="PWW21850.1"/>
    </source>
</evidence>
<dbReference type="EMBL" id="QGTX01000001">
    <property type="protein sequence ID" value="PWW21850.1"/>
    <property type="molecule type" value="Genomic_DNA"/>
</dbReference>
<accession>A0A317QJP5</accession>
<feature type="signal peptide" evidence="1">
    <location>
        <begin position="1"/>
        <end position="26"/>
    </location>
</feature>
<dbReference type="RefSeq" id="WP_110004606.1">
    <property type="nucleotide sequence ID" value="NZ_QGTX01000001.1"/>
</dbReference>
<name>A0A317QJP5_9ACTN</name>
<proteinExistence type="predicted"/>
<organism evidence="2 3">
    <name type="scientific">Geodermatophilus normandii</name>
    <dbReference type="NCBI Taxonomy" id="1137989"/>
    <lineage>
        <taxon>Bacteria</taxon>
        <taxon>Bacillati</taxon>
        <taxon>Actinomycetota</taxon>
        <taxon>Actinomycetes</taxon>
        <taxon>Geodermatophilales</taxon>
        <taxon>Geodermatophilaceae</taxon>
        <taxon>Geodermatophilus</taxon>
    </lineage>
</organism>
<dbReference type="Proteomes" id="UP000246661">
    <property type="component" value="Unassembled WGS sequence"/>
</dbReference>
<dbReference type="OrthoDB" id="5192834at2"/>
<reference evidence="3" key="1">
    <citation type="submission" date="2018-05" db="EMBL/GenBank/DDBJ databases">
        <authorList>
            <person name="Klenk H.-P."/>
            <person name="Huntemann M."/>
            <person name="Clum A."/>
            <person name="Pillay M."/>
            <person name="Palaniappan K."/>
            <person name="Varghese N."/>
            <person name="Mikhailova N."/>
            <person name="Stamatis D."/>
            <person name="Reddy T."/>
            <person name="Daum C."/>
            <person name="Shapiro N."/>
            <person name="Ivanova N."/>
            <person name="Kyrpides N."/>
            <person name="Woyke T."/>
        </authorList>
    </citation>
    <scope>NUCLEOTIDE SEQUENCE [LARGE SCALE GENOMIC DNA]</scope>
    <source>
        <strain evidence="3">DSM 45417</strain>
    </source>
</reference>
<evidence type="ECO:0000256" key="1">
    <source>
        <dbReference type="SAM" id="SignalP"/>
    </source>
</evidence>
<gene>
    <name evidence="2" type="ORF">JD79_00991</name>
</gene>
<keyword evidence="1" id="KW-0732">Signal</keyword>
<feature type="chain" id="PRO_5016440978" description="Secreted protein" evidence="1">
    <location>
        <begin position="27"/>
        <end position="167"/>
    </location>
</feature>
<evidence type="ECO:0000313" key="3">
    <source>
        <dbReference type="Proteomes" id="UP000246661"/>
    </source>
</evidence>
<comment type="caution">
    <text evidence="2">The sequence shown here is derived from an EMBL/GenBank/DDBJ whole genome shotgun (WGS) entry which is preliminary data.</text>
</comment>
<dbReference type="AlphaFoldDB" id="A0A317QJP5"/>
<sequence length="167" mass="17726">MRLRSLVAGTALAATSVLTLAGPAAAAPKPVYEADVVGVVQVDRGDRTVAQVQVRYRCAPGEELGLWVSVKQTPDRTADPRLEGEGSSGISAAWSDSHRNAFTCDGRTHLGTFTVDQTEPWYVPGQARPAQGPLAKGEAYVQFCLTDPDAAGPEGLLLSHSEFVHVR</sequence>
<protein>
    <recommendedName>
        <fullName evidence="4">Secreted protein</fullName>
    </recommendedName>
</protein>
<keyword evidence="3" id="KW-1185">Reference proteome</keyword>
<evidence type="ECO:0008006" key="4">
    <source>
        <dbReference type="Google" id="ProtNLM"/>
    </source>
</evidence>